<dbReference type="InterPro" id="IPR016032">
    <property type="entry name" value="Sig_transdc_resp-reg_C-effctor"/>
</dbReference>
<keyword evidence="1 6" id="KW-0597">Phosphoprotein</keyword>
<dbReference type="SUPFAM" id="SSF46894">
    <property type="entry name" value="C-terminal effector domain of the bipartite response regulators"/>
    <property type="match status" value="1"/>
</dbReference>
<comment type="caution">
    <text evidence="10">The sequence shown here is derived from an EMBL/GenBank/DDBJ whole genome shotgun (WGS) entry which is preliminary data.</text>
</comment>
<evidence type="ECO:0000256" key="6">
    <source>
        <dbReference type="PROSITE-ProRule" id="PRU00169"/>
    </source>
</evidence>
<evidence type="ECO:0000256" key="2">
    <source>
        <dbReference type="ARBA" id="ARBA00023012"/>
    </source>
</evidence>
<dbReference type="RefSeq" id="WP_305169192.1">
    <property type="nucleotide sequence ID" value="NZ_JAUUUU010000001.1"/>
</dbReference>
<keyword evidence="3" id="KW-0805">Transcription regulation</keyword>
<dbReference type="Gene3D" id="1.10.10.10">
    <property type="entry name" value="Winged helix-like DNA-binding domain superfamily/Winged helix DNA-binding domain"/>
    <property type="match status" value="1"/>
</dbReference>
<evidence type="ECO:0000259" key="8">
    <source>
        <dbReference type="PROSITE" id="PS50110"/>
    </source>
</evidence>
<gene>
    <name evidence="10" type="ORF">Q8A57_01705</name>
</gene>
<dbReference type="GO" id="GO:0000156">
    <property type="term" value="F:phosphorelay response regulator activity"/>
    <property type="evidence" value="ECO:0007669"/>
    <property type="project" value="TreeGrafter"/>
</dbReference>
<evidence type="ECO:0000256" key="7">
    <source>
        <dbReference type="PROSITE-ProRule" id="PRU01091"/>
    </source>
</evidence>
<dbReference type="Proteomes" id="UP001178354">
    <property type="component" value="Unassembled WGS sequence"/>
</dbReference>
<reference evidence="10" key="2">
    <citation type="submission" date="2023-08" db="EMBL/GenBank/DDBJ databases">
        <authorList>
            <person name="Luo J."/>
        </authorList>
    </citation>
    <scope>NUCLEOTIDE SEQUENCE</scope>
    <source>
        <strain evidence="10">DSM 25064</strain>
    </source>
</reference>
<feature type="modified residue" description="4-aspartylphosphate" evidence="6">
    <location>
        <position position="60"/>
    </location>
</feature>
<dbReference type="InterPro" id="IPR001867">
    <property type="entry name" value="OmpR/PhoB-type_DNA-bd"/>
</dbReference>
<name>A0AAW8B156_9GAMM</name>
<dbReference type="GO" id="GO:0000976">
    <property type="term" value="F:transcription cis-regulatory region binding"/>
    <property type="evidence" value="ECO:0007669"/>
    <property type="project" value="TreeGrafter"/>
</dbReference>
<dbReference type="AlphaFoldDB" id="A0AAW8B156"/>
<keyword evidence="11" id="KW-1185">Reference proteome</keyword>
<dbReference type="InterPro" id="IPR036388">
    <property type="entry name" value="WH-like_DNA-bd_sf"/>
</dbReference>
<dbReference type="GO" id="GO:0006355">
    <property type="term" value="P:regulation of DNA-templated transcription"/>
    <property type="evidence" value="ECO:0007669"/>
    <property type="project" value="InterPro"/>
</dbReference>
<dbReference type="FunFam" id="3.40.50.2300:FF:000001">
    <property type="entry name" value="DNA-binding response regulator PhoB"/>
    <property type="match status" value="1"/>
</dbReference>
<organism evidence="10 11">
    <name type="scientific">Porticoccus litoralis</name>
    <dbReference type="NCBI Taxonomy" id="434086"/>
    <lineage>
        <taxon>Bacteria</taxon>
        <taxon>Pseudomonadati</taxon>
        <taxon>Pseudomonadota</taxon>
        <taxon>Gammaproteobacteria</taxon>
        <taxon>Cellvibrionales</taxon>
        <taxon>Porticoccaceae</taxon>
        <taxon>Porticoccus</taxon>
    </lineage>
</organism>
<proteinExistence type="predicted"/>
<feature type="domain" description="Response regulatory" evidence="8">
    <location>
        <begin position="11"/>
        <end position="125"/>
    </location>
</feature>
<keyword evidence="5" id="KW-0804">Transcription</keyword>
<keyword evidence="2" id="KW-0902">Two-component regulatory system</keyword>
<dbReference type="PANTHER" id="PTHR48111">
    <property type="entry name" value="REGULATOR OF RPOS"/>
    <property type="match status" value="1"/>
</dbReference>
<evidence type="ECO:0000256" key="3">
    <source>
        <dbReference type="ARBA" id="ARBA00023015"/>
    </source>
</evidence>
<evidence type="ECO:0000313" key="10">
    <source>
        <dbReference type="EMBL" id="MDP1519682.1"/>
    </source>
</evidence>
<sequence>MNTNSLSASPNILIVDDNEDIRELVSKLLMSEGYGATVAADGDDMMAHLAEHKPDLILLDVMLPKRDGFELCRQLRMDPDMPPIIMLTAKDGEIDRVVGLELGADDYIVKPFGGRELIARIKAVLRRTRSEPAQAANTLHFASWRFVPAHMEIYDEQSIATPLSTSETALLLAFVQNPGVPLSRDRLLDLTKGRNSAPFDRSIDIHVSRLRRKLGDNGKNPEIIKTAWGTGYIFTCTVEKS</sequence>
<dbReference type="CDD" id="cd00383">
    <property type="entry name" value="trans_reg_C"/>
    <property type="match status" value="1"/>
</dbReference>
<dbReference type="PROSITE" id="PS51755">
    <property type="entry name" value="OMPR_PHOB"/>
    <property type="match status" value="1"/>
</dbReference>
<dbReference type="Pfam" id="PF00486">
    <property type="entry name" value="Trans_reg_C"/>
    <property type="match status" value="1"/>
</dbReference>
<dbReference type="SMART" id="SM00448">
    <property type="entry name" value="REC"/>
    <property type="match status" value="1"/>
</dbReference>
<dbReference type="Pfam" id="PF00072">
    <property type="entry name" value="Response_reg"/>
    <property type="match status" value="1"/>
</dbReference>
<dbReference type="EMBL" id="JAUUUU010000001">
    <property type="protein sequence ID" value="MDP1519682.1"/>
    <property type="molecule type" value="Genomic_DNA"/>
</dbReference>
<dbReference type="SMART" id="SM00862">
    <property type="entry name" value="Trans_reg_C"/>
    <property type="match status" value="1"/>
</dbReference>
<dbReference type="InterPro" id="IPR001789">
    <property type="entry name" value="Sig_transdc_resp-reg_receiver"/>
</dbReference>
<feature type="domain" description="OmpR/PhoB-type" evidence="9">
    <location>
        <begin position="136"/>
        <end position="236"/>
    </location>
</feature>
<keyword evidence="4 7" id="KW-0238">DNA-binding</keyword>
<evidence type="ECO:0000256" key="1">
    <source>
        <dbReference type="ARBA" id="ARBA00022553"/>
    </source>
</evidence>
<protein>
    <submittedName>
        <fullName evidence="10">Response regulator transcription factor</fullName>
    </submittedName>
</protein>
<dbReference type="Gene3D" id="3.40.50.2300">
    <property type="match status" value="1"/>
</dbReference>
<dbReference type="GO" id="GO:0032993">
    <property type="term" value="C:protein-DNA complex"/>
    <property type="evidence" value="ECO:0007669"/>
    <property type="project" value="TreeGrafter"/>
</dbReference>
<feature type="DNA-binding region" description="OmpR/PhoB-type" evidence="7">
    <location>
        <begin position="136"/>
        <end position="236"/>
    </location>
</feature>
<dbReference type="PANTHER" id="PTHR48111:SF4">
    <property type="entry name" value="DNA-BINDING DUAL TRANSCRIPTIONAL REGULATOR OMPR"/>
    <property type="match status" value="1"/>
</dbReference>
<evidence type="ECO:0000256" key="4">
    <source>
        <dbReference type="ARBA" id="ARBA00023125"/>
    </source>
</evidence>
<dbReference type="GO" id="GO:0005829">
    <property type="term" value="C:cytosol"/>
    <property type="evidence" value="ECO:0007669"/>
    <property type="project" value="TreeGrafter"/>
</dbReference>
<dbReference type="SUPFAM" id="SSF52172">
    <property type="entry name" value="CheY-like"/>
    <property type="match status" value="1"/>
</dbReference>
<accession>A0AAW8B156</accession>
<evidence type="ECO:0000313" key="11">
    <source>
        <dbReference type="Proteomes" id="UP001178354"/>
    </source>
</evidence>
<evidence type="ECO:0000259" key="9">
    <source>
        <dbReference type="PROSITE" id="PS51755"/>
    </source>
</evidence>
<dbReference type="InterPro" id="IPR011006">
    <property type="entry name" value="CheY-like_superfamily"/>
</dbReference>
<dbReference type="InterPro" id="IPR039420">
    <property type="entry name" value="WalR-like"/>
</dbReference>
<dbReference type="Gene3D" id="6.10.250.690">
    <property type="match status" value="1"/>
</dbReference>
<reference evidence="10" key="1">
    <citation type="journal article" date="2010" name="Int. J. Syst. Evol. Microbiol.">
        <title>Porticoccus litoralis gen. nov., sp. nov., a gammaproteobacterium isolated from the Yellow Sea.</title>
        <authorList>
            <person name="Oh H.M."/>
            <person name="Kim H."/>
            <person name="Kim K.M."/>
            <person name="Min G.S."/>
            <person name="Cho J.C."/>
        </authorList>
    </citation>
    <scope>NUCLEOTIDE SEQUENCE</scope>
    <source>
        <strain evidence="10">DSM 25064</strain>
    </source>
</reference>
<evidence type="ECO:0000256" key="5">
    <source>
        <dbReference type="ARBA" id="ARBA00023163"/>
    </source>
</evidence>
<dbReference type="PROSITE" id="PS50110">
    <property type="entry name" value="RESPONSE_REGULATORY"/>
    <property type="match status" value="1"/>
</dbReference>